<organism evidence="14 15">
    <name type="scientific">Paramormyrops kingsleyae</name>
    <dbReference type="NCBI Taxonomy" id="1676925"/>
    <lineage>
        <taxon>Eukaryota</taxon>
        <taxon>Metazoa</taxon>
        <taxon>Chordata</taxon>
        <taxon>Craniata</taxon>
        <taxon>Vertebrata</taxon>
        <taxon>Euteleostomi</taxon>
        <taxon>Actinopterygii</taxon>
        <taxon>Neopterygii</taxon>
        <taxon>Teleostei</taxon>
        <taxon>Osteoglossocephala</taxon>
        <taxon>Osteoglossomorpha</taxon>
        <taxon>Osteoglossiformes</taxon>
        <taxon>Mormyridae</taxon>
        <taxon>Paramormyrops</taxon>
    </lineage>
</organism>
<keyword evidence="8 12" id="KW-0539">Nucleus</keyword>
<evidence type="ECO:0000256" key="1">
    <source>
        <dbReference type="ARBA" id="ARBA00007804"/>
    </source>
</evidence>
<comment type="subcellular location">
    <subcellularLocation>
        <location evidence="12">Nucleus</location>
    </subcellularLocation>
    <subcellularLocation>
        <location evidence="12">Chromosome</location>
        <location evidence="12">Centromere</location>
        <location evidence="12">Kinetochore</location>
    </subcellularLocation>
</comment>
<dbReference type="AlphaFoldDB" id="A0A3B3S0L5"/>
<evidence type="ECO:0000256" key="10">
    <source>
        <dbReference type="ARBA" id="ARBA00023328"/>
    </source>
</evidence>
<reference evidence="14" key="1">
    <citation type="submission" date="2025-08" db="UniProtKB">
        <authorList>
            <consortium name="Ensembl"/>
        </authorList>
    </citation>
    <scope>IDENTIFICATION</scope>
</reference>
<evidence type="ECO:0000256" key="5">
    <source>
        <dbReference type="ARBA" id="ARBA00022776"/>
    </source>
</evidence>
<dbReference type="GO" id="GO:0005634">
    <property type="term" value="C:nucleus"/>
    <property type="evidence" value="ECO:0007669"/>
    <property type="project" value="UniProtKB-SubCell"/>
</dbReference>
<dbReference type="OrthoDB" id="6432863at2759"/>
<dbReference type="RefSeq" id="XP_072561209.1">
    <property type="nucleotide sequence ID" value="XM_072705108.1"/>
</dbReference>
<evidence type="ECO:0000256" key="2">
    <source>
        <dbReference type="ARBA" id="ARBA00013690"/>
    </source>
</evidence>
<keyword evidence="10 12" id="KW-0137">Centromere</keyword>
<keyword evidence="4 12" id="KW-0132">Cell division</keyword>
<dbReference type="Pfam" id="PF08286">
    <property type="entry name" value="Spc24"/>
    <property type="match status" value="1"/>
</dbReference>
<keyword evidence="9 12" id="KW-0131">Cell cycle</keyword>
<evidence type="ECO:0000256" key="9">
    <source>
        <dbReference type="ARBA" id="ARBA00023306"/>
    </source>
</evidence>
<proteinExistence type="inferred from homology"/>
<name>A0A3B3S0L5_9TELE</name>
<dbReference type="PANTHER" id="PTHR22142">
    <property type="match status" value="1"/>
</dbReference>
<dbReference type="GeneTree" id="ENSGT00390000005584"/>
<dbReference type="GO" id="GO:0008017">
    <property type="term" value="F:microtubule binding"/>
    <property type="evidence" value="ECO:0007669"/>
    <property type="project" value="TreeGrafter"/>
</dbReference>
<evidence type="ECO:0000256" key="7">
    <source>
        <dbReference type="ARBA" id="ARBA00023054"/>
    </source>
</evidence>
<comment type="similarity">
    <text evidence="1 12">Belongs to the SPC24 family.</text>
</comment>
<evidence type="ECO:0000256" key="4">
    <source>
        <dbReference type="ARBA" id="ARBA00022618"/>
    </source>
</evidence>
<protein>
    <recommendedName>
        <fullName evidence="2 12">Kinetochore protein Spc24</fullName>
    </recommendedName>
</protein>
<evidence type="ECO:0000256" key="12">
    <source>
        <dbReference type="RuleBase" id="RU368011"/>
    </source>
</evidence>
<dbReference type="GO" id="GO:0031262">
    <property type="term" value="C:Ndc80 complex"/>
    <property type="evidence" value="ECO:0007669"/>
    <property type="project" value="TreeGrafter"/>
</dbReference>
<dbReference type="STRING" id="1676925.ENSPKIP00000024289"/>
<evidence type="ECO:0000256" key="3">
    <source>
        <dbReference type="ARBA" id="ARBA00022454"/>
    </source>
</evidence>
<evidence type="ECO:0000313" key="15">
    <source>
        <dbReference type="Proteomes" id="UP000261540"/>
    </source>
</evidence>
<evidence type="ECO:0000256" key="8">
    <source>
        <dbReference type="ARBA" id="ARBA00023242"/>
    </source>
</evidence>
<dbReference type="InterPro" id="IPR013252">
    <property type="entry name" value="Ndc80_Spc24"/>
</dbReference>
<evidence type="ECO:0000256" key="13">
    <source>
        <dbReference type="SAM" id="Coils"/>
    </source>
</evidence>
<keyword evidence="15" id="KW-1185">Reference proteome</keyword>
<evidence type="ECO:0000256" key="6">
    <source>
        <dbReference type="ARBA" id="ARBA00022838"/>
    </source>
</evidence>
<keyword evidence="6 12" id="KW-0995">Kinetochore</keyword>
<evidence type="ECO:0000313" key="14">
    <source>
        <dbReference type="Ensembl" id="ENSPKIP00000024289.1"/>
    </source>
</evidence>
<keyword evidence="7 13" id="KW-0175">Coiled coil</keyword>
<dbReference type="Gene3D" id="3.30.160.570">
    <property type="entry name" value="Ncd80 complex, Spc24 subunit"/>
    <property type="match status" value="1"/>
</dbReference>
<comment type="subunit">
    <text evidence="12">Component of the NDC80 complex.</text>
</comment>
<feature type="coiled-coil region" evidence="13">
    <location>
        <begin position="70"/>
        <end position="135"/>
    </location>
</feature>
<dbReference type="KEGG" id="pki:111856301"/>
<dbReference type="GO" id="GO:0007059">
    <property type="term" value="P:chromosome segregation"/>
    <property type="evidence" value="ECO:0007669"/>
    <property type="project" value="TreeGrafter"/>
</dbReference>
<dbReference type="GO" id="GO:0051301">
    <property type="term" value="P:cell division"/>
    <property type="evidence" value="ECO:0007669"/>
    <property type="project" value="UniProtKB-UniRule"/>
</dbReference>
<accession>A0A3B3S0L5</accession>
<dbReference type="RefSeq" id="XP_023691912.1">
    <property type="nucleotide sequence ID" value="XM_023836144.2"/>
</dbReference>
<evidence type="ECO:0000256" key="11">
    <source>
        <dbReference type="ARBA" id="ARBA00045419"/>
    </source>
</evidence>
<comment type="function">
    <text evidence="11">Acts as a component of the essential kinetochore-associated NDC80 complex, which is required for chromosome segregation and spindle checkpoint activity. Required for kinetochore integrity and the organization of stable microtubule binding sites in the outer plate of the kinetochore. The NDC80 complex synergistically enhances the affinity of the SKA1 complex for microtubules and may allow the NDC80 complex to track depolymerizing microtubules.</text>
</comment>
<dbReference type="GeneID" id="111856301"/>
<keyword evidence="5 12" id="KW-0498">Mitosis</keyword>
<dbReference type="Ensembl" id="ENSPKIT00000004993.1">
    <property type="protein sequence ID" value="ENSPKIP00000024289.1"/>
    <property type="gene ID" value="ENSPKIG00000007607.1"/>
</dbReference>
<dbReference type="PANTHER" id="PTHR22142:SF2">
    <property type="entry name" value="KINETOCHORE PROTEIN SPC24"/>
    <property type="match status" value="1"/>
</dbReference>
<dbReference type="CTD" id="147841"/>
<keyword evidence="3 12" id="KW-0158">Chromosome</keyword>
<reference evidence="14" key="2">
    <citation type="submission" date="2025-09" db="UniProtKB">
        <authorList>
            <consortium name="Ensembl"/>
        </authorList>
    </citation>
    <scope>IDENTIFICATION</scope>
</reference>
<dbReference type="Proteomes" id="UP000261540">
    <property type="component" value="Unplaced"/>
</dbReference>
<sequence>MVSLDKGLQHLEETGEDLVSIVESSNAESIARAVVEKRQQLFDLLITTRKTTSQLLNDMIRTEELVGQNLLDTEVRKSEAARELESLQQELERCRARKHTMEAELQFLQGELKSLQNSEVEIETLQQEVDEDTTEVIPSAIYLAQLYHKVTKIKWEYGTEPGILKGVHYGDDLATPINIDTTSQSKVAISSYLWSFVSAEW</sequence>